<dbReference type="EMBL" id="JAFBEE010000016">
    <property type="protein sequence ID" value="MBM7615691.1"/>
    <property type="molecule type" value="Genomic_DNA"/>
</dbReference>
<sequence length="189" mass="22885">MRKRRYFEYLYKFEEESKKYLIEVSLDDYNDVYDDWDPSPFKKRDIEDEFNDFVLNSTEDIPLNLKIAIVLYLPTQIKDTKKEIALISAYQNYYEYGLARLEKEITNLHKKIASYFILSILFLSIGYFFGGADSNVLLKVFHEGILIGGWVFLWEFFTSIFILRRELQEKFKLFKRLYESEIRFIYKEV</sequence>
<dbReference type="RefSeq" id="WP_204403183.1">
    <property type="nucleotide sequence ID" value="NZ_JAFBEE010000016.1"/>
</dbReference>
<evidence type="ECO:0000313" key="2">
    <source>
        <dbReference type="EMBL" id="MBM7615691.1"/>
    </source>
</evidence>
<evidence type="ECO:0000313" key="3">
    <source>
        <dbReference type="Proteomes" id="UP001314796"/>
    </source>
</evidence>
<accession>A0ABS2NRY4</accession>
<dbReference type="Proteomes" id="UP001314796">
    <property type="component" value="Unassembled WGS sequence"/>
</dbReference>
<proteinExistence type="predicted"/>
<feature type="transmembrane region" description="Helical" evidence="1">
    <location>
        <begin position="144"/>
        <end position="163"/>
    </location>
</feature>
<evidence type="ECO:0000256" key="1">
    <source>
        <dbReference type="SAM" id="Phobius"/>
    </source>
</evidence>
<comment type="caution">
    <text evidence="2">The sequence shown here is derived from an EMBL/GenBank/DDBJ whole genome shotgun (WGS) entry which is preliminary data.</text>
</comment>
<keyword evidence="1" id="KW-1133">Transmembrane helix</keyword>
<keyword evidence="3" id="KW-1185">Reference proteome</keyword>
<feature type="transmembrane region" description="Helical" evidence="1">
    <location>
        <begin position="112"/>
        <end position="132"/>
    </location>
</feature>
<protein>
    <submittedName>
        <fullName evidence="2">Uncharacterized protein</fullName>
    </submittedName>
</protein>
<gene>
    <name evidence="2" type="ORF">JOC73_002265</name>
</gene>
<organism evidence="2 3">
    <name type="scientific">Alkaliphilus hydrothermalis</name>
    <dbReference type="NCBI Taxonomy" id="1482730"/>
    <lineage>
        <taxon>Bacteria</taxon>
        <taxon>Bacillati</taxon>
        <taxon>Bacillota</taxon>
        <taxon>Clostridia</taxon>
        <taxon>Peptostreptococcales</taxon>
        <taxon>Natronincolaceae</taxon>
        <taxon>Alkaliphilus</taxon>
    </lineage>
</organism>
<reference evidence="2 3" key="1">
    <citation type="submission" date="2021-01" db="EMBL/GenBank/DDBJ databases">
        <title>Genomic Encyclopedia of Type Strains, Phase IV (KMG-IV): sequencing the most valuable type-strain genomes for metagenomic binning, comparative biology and taxonomic classification.</title>
        <authorList>
            <person name="Goeker M."/>
        </authorList>
    </citation>
    <scope>NUCLEOTIDE SEQUENCE [LARGE SCALE GENOMIC DNA]</scope>
    <source>
        <strain evidence="2 3">DSM 25890</strain>
    </source>
</reference>
<keyword evidence="1" id="KW-0812">Transmembrane</keyword>
<keyword evidence="1" id="KW-0472">Membrane</keyword>
<name>A0ABS2NRY4_9FIRM</name>